<keyword evidence="4" id="KW-1185">Reference proteome</keyword>
<dbReference type="AlphaFoldDB" id="A0A1Q2YFW7"/>
<feature type="compositionally biased region" description="Acidic residues" evidence="1">
    <location>
        <begin position="79"/>
        <end position="89"/>
    </location>
</feature>
<evidence type="ECO:0000313" key="4">
    <source>
        <dbReference type="Proteomes" id="UP000186136"/>
    </source>
</evidence>
<protein>
    <recommendedName>
        <fullName evidence="2">OTU domain-containing protein</fullName>
    </recommendedName>
</protein>
<feature type="compositionally biased region" description="Basic residues" evidence="1">
    <location>
        <begin position="32"/>
        <end position="41"/>
    </location>
</feature>
<comment type="caution">
    <text evidence="3">The sequence shown here is derived from an EMBL/GenBank/DDBJ whole genome shotgun (WGS) entry which is preliminary data.</text>
</comment>
<evidence type="ECO:0000259" key="2">
    <source>
        <dbReference type="PROSITE" id="PS50802"/>
    </source>
</evidence>
<dbReference type="Pfam" id="PF02338">
    <property type="entry name" value="OTU"/>
    <property type="match status" value="1"/>
</dbReference>
<dbReference type="SUPFAM" id="SSF54001">
    <property type="entry name" value="Cysteine proteinases"/>
    <property type="match status" value="1"/>
</dbReference>
<sequence length="313" mass="35738">MSSGAETEDVMLARHKKEAKDLVGRTTGMKKQANKNTRKNVLKQIKEMEDKLKQRHEQELKELHGVSAGIKVDDGAKDEVDDEDDDEELTPEKLLSQLGLGNNESESKATEIPEIENNSEEGGRSQKKKRNRRKEKLAQREAEMKRIQEEAREEQDQKPDLRSIELKNIKDLCDIQHVVQYDITPDGHCLFASIADQLKIRQDTDVGVKQLRKSAADYIKEHPDDFIPFLFDEETMSLKNIDEYVNKLENTAMWGGDLEILALSKVYDSPISVMMSGRAALRMNEEGSNPELKLVYYQHAFGLGEHYNSLHDA</sequence>
<feature type="region of interest" description="Disordered" evidence="1">
    <location>
        <begin position="14"/>
        <end position="159"/>
    </location>
</feature>
<feature type="compositionally biased region" description="Basic and acidic residues" evidence="1">
    <location>
        <begin position="136"/>
        <end position="159"/>
    </location>
</feature>
<dbReference type="InterPro" id="IPR049771">
    <property type="entry name" value="OTU2-like_OTU"/>
</dbReference>
<dbReference type="InterPro" id="IPR050704">
    <property type="entry name" value="Peptidase_C85-like"/>
</dbReference>
<dbReference type="InterPro" id="IPR003323">
    <property type="entry name" value="OTU_dom"/>
</dbReference>
<dbReference type="Proteomes" id="UP000186136">
    <property type="component" value="Unassembled WGS sequence"/>
</dbReference>
<dbReference type="PANTHER" id="PTHR12419:SF10">
    <property type="entry name" value="DEUBIQUITINASE OTUD6B"/>
    <property type="match status" value="1"/>
</dbReference>
<dbReference type="GO" id="GO:0004843">
    <property type="term" value="F:cysteine-type deubiquitinase activity"/>
    <property type="evidence" value="ECO:0007669"/>
    <property type="project" value="TreeGrafter"/>
</dbReference>
<evidence type="ECO:0000256" key="1">
    <source>
        <dbReference type="SAM" id="MobiDB-lite"/>
    </source>
</evidence>
<dbReference type="Gene3D" id="3.90.70.80">
    <property type="match status" value="1"/>
</dbReference>
<name>A0A1Q2YFW7_9ASCO</name>
<dbReference type="OrthoDB" id="415023at2759"/>
<accession>A0A1Q2YFW7</accession>
<feature type="compositionally biased region" description="Basic residues" evidence="1">
    <location>
        <begin position="125"/>
        <end position="135"/>
    </location>
</feature>
<gene>
    <name evidence="3" type="ORF">PMKS-001836</name>
</gene>
<feature type="domain" description="OTU" evidence="2">
    <location>
        <begin position="178"/>
        <end position="313"/>
    </location>
</feature>
<dbReference type="GO" id="GO:0016579">
    <property type="term" value="P:protein deubiquitination"/>
    <property type="evidence" value="ECO:0007669"/>
    <property type="project" value="TreeGrafter"/>
</dbReference>
<dbReference type="CDD" id="cd22762">
    <property type="entry name" value="OTU_fungi_OTU2-like"/>
    <property type="match status" value="1"/>
</dbReference>
<dbReference type="EMBL" id="BDGI01000067">
    <property type="protein sequence ID" value="GAV28365.1"/>
    <property type="molecule type" value="Genomic_DNA"/>
</dbReference>
<dbReference type="PROSITE" id="PS50802">
    <property type="entry name" value="OTU"/>
    <property type="match status" value="1"/>
</dbReference>
<reference evidence="3 4" key="1">
    <citation type="submission" date="2016-08" db="EMBL/GenBank/DDBJ databases">
        <title>Whole genome shotgun sequence of Pichia membranifaciens KS47-1.</title>
        <authorList>
            <person name="Konishi M."/>
            <person name="Ishida M."/>
            <person name="Arakawa T."/>
            <person name="Kato Y."/>
            <person name="Horiuchi J."/>
        </authorList>
    </citation>
    <scope>NUCLEOTIDE SEQUENCE [LARGE SCALE GENOMIC DNA]</scope>
    <source>
        <strain evidence="3 4">KS47-1</strain>
    </source>
</reference>
<organism evidence="3 4">
    <name type="scientific">Pichia membranifaciens</name>
    <dbReference type="NCBI Taxonomy" id="4926"/>
    <lineage>
        <taxon>Eukaryota</taxon>
        <taxon>Fungi</taxon>
        <taxon>Dikarya</taxon>
        <taxon>Ascomycota</taxon>
        <taxon>Saccharomycotina</taxon>
        <taxon>Pichiomycetes</taxon>
        <taxon>Pichiales</taxon>
        <taxon>Pichiaceae</taxon>
        <taxon>Pichia</taxon>
    </lineage>
</organism>
<evidence type="ECO:0000313" key="3">
    <source>
        <dbReference type="EMBL" id="GAV28365.1"/>
    </source>
</evidence>
<dbReference type="PANTHER" id="PTHR12419">
    <property type="entry name" value="OTU DOMAIN CONTAINING PROTEIN"/>
    <property type="match status" value="1"/>
</dbReference>
<feature type="compositionally biased region" description="Basic and acidic residues" evidence="1">
    <location>
        <begin position="44"/>
        <end position="64"/>
    </location>
</feature>
<proteinExistence type="predicted"/>
<dbReference type="InterPro" id="IPR038765">
    <property type="entry name" value="Papain-like_cys_pep_sf"/>
</dbReference>